<dbReference type="STRING" id="1664694.A0A0N1HMZ6"/>
<dbReference type="Proteomes" id="UP000038010">
    <property type="component" value="Unassembled WGS sequence"/>
</dbReference>
<protein>
    <submittedName>
        <fullName evidence="2">Putative N-acetyltransferase p20</fullName>
    </submittedName>
</protein>
<dbReference type="GO" id="GO:0006122">
    <property type="term" value="P:mitochondrial electron transport, ubiquinol to cytochrome c"/>
    <property type="evidence" value="ECO:0007669"/>
    <property type="project" value="InterPro"/>
</dbReference>
<evidence type="ECO:0000259" key="1">
    <source>
        <dbReference type="PROSITE" id="PS51186"/>
    </source>
</evidence>
<dbReference type="EMBL" id="LFJN01000017">
    <property type="protein sequence ID" value="KPI38743.1"/>
    <property type="molecule type" value="Genomic_DNA"/>
</dbReference>
<evidence type="ECO:0000313" key="3">
    <source>
        <dbReference type="Proteomes" id="UP000038010"/>
    </source>
</evidence>
<dbReference type="Pfam" id="PF09796">
    <property type="entry name" value="QCR10"/>
    <property type="match status" value="1"/>
</dbReference>
<dbReference type="GO" id="GO:0005739">
    <property type="term" value="C:mitochondrion"/>
    <property type="evidence" value="ECO:0007669"/>
    <property type="project" value="GOC"/>
</dbReference>
<organism evidence="2 3">
    <name type="scientific">Cyphellophora attinorum</name>
    <dbReference type="NCBI Taxonomy" id="1664694"/>
    <lineage>
        <taxon>Eukaryota</taxon>
        <taxon>Fungi</taxon>
        <taxon>Dikarya</taxon>
        <taxon>Ascomycota</taxon>
        <taxon>Pezizomycotina</taxon>
        <taxon>Eurotiomycetes</taxon>
        <taxon>Chaetothyriomycetidae</taxon>
        <taxon>Chaetothyriales</taxon>
        <taxon>Cyphellophoraceae</taxon>
        <taxon>Cyphellophora</taxon>
    </lineage>
</organism>
<dbReference type="SUPFAM" id="SSF55729">
    <property type="entry name" value="Acyl-CoA N-acyltransferases (Nat)"/>
    <property type="match status" value="1"/>
</dbReference>
<comment type="caution">
    <text evidence="2">The sequence shown here is derived from an EMBL/GenBank/DDBJ whole genome shotgun (WGS) entry which is preliminary data.</text>
</comment>
<dbReference type="Gene3D" id="3.40.630.30">
    <property type="match status" value="1"/>
</dbReference>
<dbReference type="AlphaFoldDB" id="A0A0N1HMZ6"/>
<accession>A0A0N1HMZ6</accession>
<keyword evidence="2" id="KW-0808">Transferase</keyword>
<dbReference type="Pfam" id="PF13302">
    <property type="entry name" value="Acetyltransf_3"/>
    <property type="match status" value="1"/>
</dbReference>
<gene>
    <name evidence="2" type="ORF">AB675_5812</name>
</gene>
<name>A0A0N1HMZ6_9EURO</name>
<sequence length="289" mass="32627">MGDNVQSKAPEARKVELHTSRLLLRAAVQEDAEAMHEAFSDPEVMRYWSTPPHADLARTQKWMLSMTESDGNGVRDFIICLKPDLTPIGKCGVWQDTEIGIIISREHWGKGLALEALQAVLPRLFDQLSFEELVADIDPRNKASEALLKKVGFEDYRYEEKTMQVGVEWVDSQYLKLTKEEWRRSGPNPTPYGSGMGRTPMRNYGPQPTYKAYVSPYGPKTKHLPNFWGLTFPKAVRYGSIAAGFGVSAGVFALFFLGEVPKVRNDILSKFPVIGPYFIREIPPEDNPF</sequence>
<dbReference type="GeneID" id="28737931"/>
<dbReference type="InterPro" id="IPR051531">
    <property type="entry name" value="N-acetyltransferase"/>
</dbReference>
<dbReference type="InterPro" id="IPR019182">
    <property type="entry name" value="Cytochrome_b-c1_su10_fun"/>
</dbReference>
<dbReference type="InterPro" id="IPR000182">
    <property type="entry name" value="GNAT_dom"/>
</dbReference>
<dbReference type="PROSITE" id="PS51186">
    <property type="entry name" value="GNAT"/>
    <property type="match status" value="1"/>
</dbReference>
<evidence type="ECO:0000313" key="2">
    <source>
        <dbReference type="EMBL" id="KPI38743.1"/>
    </source>
</evidence>
<dbReference type="GO" id="GO:0016747">
    <property type="term" value="F:acyltransferase activity, transferring groups other than amino-acyl groups"/>
    <property type="evidence" value="ECO:0007669"/>
    <property type="project" value="InterPro"/>
</dbReference>
<dbReference type="InterPro" id="IPR016181">
    <property type="entry name" value="Acyl_CoA_acyltransferase"/>
</dbReference>
<dbReference type="PANTHER" id="PTHR43792">
    <property type="entry name" value="GNAT FAMILY, PUTATIVE (AFU_ORTHOLOGUE AFUA_3G00765)-RELATED-RELATED"/>
    <property type="match status" value="1"/>
</dbReference>
<feature type="domain" description="N-acetyltransferase" evidence="1">
    <location>
        <begin position="22"/>
        <end position="180"/>
    </location>
</feature>
<dbReference type="VEuPathDB" id="FungiDB:AB675_5812"/>
<dbReference type="RefSeq" id="XP_017998706.1">
    <property type="nucleotide sequence ID" value="XM_018146051.1"/>
</dbReference>
<dbReference type="OrthoDB" id="630895at2759"/>
<keyword evidence="3" id="KW-1185">Reference proteome</keyword>
<reference evidence="2 3" key="1">
    <citation type="submission" date="2015-06" db="EMBL/GenBank/DDBJ databases">
        <title>Draft genome of the ant-associated black yeast Phialophora attae CBS 131958.</title>
        <authorList>
            <person name="Moreno L.F."/>
            <person name="Stielow B.J."/>
            <person name="de Hoog S."/>
            <person name="Vicente V.A."/>
            <person name="Weiss V.A."/>
            <person name="de Vries M."/>
            <person name="Cruz L.M."/>
            <person name="Souza E.M."/>
        </authorList>
    </citation>
    <scope>NUCLEOTIDE SEQUENCE [LARGE SCALE GENOMIC DNA]</scope>
    <source>
        <strain evidence="2 3">CBS 131958</strain>
    </source>
</reference>
<proteinExistence type="predicted"/>